<sequence>MFGDMDSTDKGGIKNSDSLPDGQAPASFEDDESSPAGRHPLACSKMEEPDLARTSLIQNYCLLWPDLSLTATGPPTEAVDVYGTAPSRVAPGTTIYTLRYLISLAIVNLLNELLTREFVNSSMRLLGY</sequence>
<evidence type="ECO:0000256" key="1">
    <source>
        <dbReference type="SAM" id="MobiDB-lite"/>
    </source>
</evidence>
<feature type="region of interest" description="Disordered" evidence="1">
    <location>
        <begin position="1"/>
        <end position="42"/>
    </location>
</feature>
<organism evidence="2 3">
    <name type="scientific">Apiospora kogelbergensis</name>
    <dbReference type="NCBI Taxonomy" id="1337665"/>
    <lineage>
        <taxon>Eukaryota</taxon>
        <taxon>Fungi</taxon>
        <taxon>Dikarya</taxon>
        <taxon>Ascomycota</taxon>
        <taxon>Pezizomycotina</taxon>
        <taxon>Sordariomycetes</taxon>
        <taxon>Xylariomycetidae</taxon>
        <taxon>Amphisphaeriales</taxon>
        <taxon>Apiosporaceae</taxon>
        <taxon>Apiospora</taxon>
    </lineage>
</organism>
<gene>
    <name evidence="2" type="ORF">PG999_014419</name>
</gene>
<dbReference type="EMBL" id="JAQQWP010000012">
    <property type="protein sequence ID" value="KAK8092832.1"/>
    <property type="molecule type" value="Genomic_DNA"/>
</dbReference>
<accession>A0AAW0Q8X9</accession>
<keyword evidence="3" id="KW-1185">Reference proteome</keyword>
<proteinExistence type="predicted"/>
<evidence type="ECO:0000313" key="3">
    <source>
        <dbReference type="Proteomes" id="UP001392437"/>
    </source>
</evidence>
<reference evidence="2 3" key="1">
    <citation type="submission" date="2023-01" db="EMBL/GenBank/DDBJ databases">
        <title>Analysis of 21 Apiospora genomes using comparative genomics revels a genus with tremendous synthesis potential of carbohydrate active enzymes and secondary metabolites.</title>
        <authorList>
            <person name="Sorensen T."/>
        </authorList>
    </citation>
    <scope>NUCLEOTIDE SEQUENCE [LARGE SCALE GENOMIC DNA]</scope>
    <source>
        <strain evidence="2 3">CBS 117206</strain>
    </source>
</reference>
<dbReference type="AlphaFoldDB" id="A0AAW0Q8X9"/>
<evidence type="ECO:0000313" key="2">
    <source>
        <dbReference type="EMBL" id="KAK8092832.1"/>
    </source>
</evidence>
<dbReference type="Proteomes" id="UP001392437">
    <property type="component" value="Unassembled WGS sequence"/>
</dbReference>
<name>A0AAW0Q8X9_9PEZI</name>
<protein>
    <submittedName>
        <fullName evidence="2">Uncharacterized protein</fullName>
    </submittedName>
</protein>
<comment type="caution">
    <text evidence="2">The sequence shown here is derived from an EMBL/GenBank/DDBJ whole genome shotgun (WGS) entry which is preliminary data.</text>
</comment>